<organism evidence="3 4">
    <name type="scientific">Embleya scabrispora</name>
    <dbReference type="NCBI Taxonomy" id="159449"/>
    <lineage>
        <taxon>Bacteria</taxon>
        <taxon>Bacillati</taxon>
        <taxon>Actinomycetota</taxon>
        <taxon>Actinomycetes</taxon>
        <taxon>Kitasatosporales</taxon>
        <taxon>Streptomycetaceae</taxon>
        <taxon>Embleya</taxon>
    </lineage>
</organism>
<evidence type="ECO:0000256" key="2">
    <source>
        <dbReference type="SAM" id="SignalP"/>
    </source>
</evidence>
<protein>
    <submittedName>
        <fullName evidence="3">Uncharacterized protein</fullName>
    </submittedName>
</protein>
<sequence length="68" mass="7368">MSRIALPFFVLACAACAVAAAGDVADNVRTLWLIAAIVCALTAVIAWIDLRVIARRMRRERTRSGRPG</sequence>
<evidence type="ECO:0000256" key="1">
    <source>
        <dbReference type="SAM" id="Phobius"/>
    </source>
</evidence>
<feature type="transmembrane region" description="Helical" evidence="1">
    <location>
        <begin position="31"/>
        <end position="54"/>
    </location>
</feature>
<gene>
    <name evidence="3" type="ORF">B4N89_30935</name>
</gene>
<name>A0A1T3NNX0_9ACTN</name>
<evidence type="ECO:0000313" key="4">
    <source>
        <dbReference type="Proteomes" id="UP000190037"/>
    </source>
</evidence>
<keyword evidence="1" id="KW-0472">Membrane</keyword>
<evidence type="ECO:0000313" key="3">
    <source>
        <dbReference type="EMBL" id="OPC78597.1"/>
    </source>
</evidence>
<keyword evidence="4" id="KW-1185">Reference proteome</keyword>
<proteinExistence type="predicted"/>
<feature type="chain" id="PRO_5038610823" evidence="2">
    <location>
        <begin position="20"/>
        <end position="68"/>
    </location>
</feature>
<dbReference type="AlphaFoldDB" id="A0A1T3NNX0"/>
<keyword evidence="2" id="KW-0732">Signal</keyword>
<keyword evidence="1" id="KW-1133">Transmembrane helix</keyword>
<dbReference type="RefSeq" id="WP_078979799.1">
    <property type="nucleotide sequence ID" value="NZ_MWQN01000002.1"/>
</dbReference>
<reference evidence="3 4" key="1">
    <citation type="submission" date="2017-03" db="EMBL/GenBank/DDBJ databases">
        <title>Draft genome sequence of Streptomyces scabrisporus NF3, endophyte isolated from Amphipterygium adstringens.</title>
        <authorList>
            <person name="Vazquez M."/>
            <person name="Ceapa C.D."/>
            <person name="Rodriguez Luna D."/>
            <person name="Sanchez Esquivel S."/>
        </authorList>
    </citation>
    <scope>NUCLEOTIDE SEQUENCE [LARGE SCALE GENOMIC DNA]</scope>
    <source>
        <strain evidence="3 4">NF3</strain>
    </source>
</reference>
<feature type="signal peptide" evidence="2">
    <location>
        <begin position="1"/>
        <end position="19"/>
    </location>
</feature>
<dbReference type="Proteomes" id="UP000190037">
    <property type="component" value="Unassembled WGS sequence"/>
</dbReference>
<comment type="caution">
    <text evidence="3">The sequence shown here is derived from an EMBL/GenBank/DDBJ whole genome shotgun (WGS) entry which is preliminary data.</text>
</comment>
<dbReference type="EMBL" id="MWQN01000002">
    <property type="protein sequence ID" value="OPC78597.1"/>
    <property type="molecule type" value="Genomic_DNA"/>
</dbReference>
<accession>A0A1T3NNX0</accession>
<keyword evidence="1" id="KW-0812">Transmembrane</keyword>